<dbReference type="Proteomes" id="UP000807825">
    <property type="component" value="Unassembled WGS sequence"/>
</dbReference>
<accession>A0A9D6UYB1</accession>
<name>A0A9D6UYB1_9BACT</name>
<dbReference type="EMBL" id="JACRDE010000122">
    <property type="protein sequence ID" value="MBI5248645.1"/>
    <property type="molecule type" value="Genomic_DNA"/>
</dbReference>
<evidence type="ECO:0000313" key="2">
    <source>
        <dbReference type="EMBL" id="MBI5248645.1"/>
    </source>
</evidence>
<feature type="region of interest" description="Disordered" evidence="1">
    <location>
        <begin position="45"/>
        <end position="67"/>
    </location>
</feature>
<proteinExistence type="predicted"/>
<organism evidence="2 3">
    <name type="scientific">Desulfomonile tiedjei</name>
    <dbReference type="NCBI Taxonomy" id="2358"/>
    <lineage>
        <taxon>Bacteria</taxon>
        <taxon>Pseudomonadati</taxon>
        <taxon>Thermodesulfobacteriota</taxon>
        <taxon>Desulfomonilia</taxon>
        <taxon>Desulfomonilales</taxon>
        <taxon>Desulfomonilaceae</taxon>
        <taxon>Desulfomonile</taxon>
    </lineage>
</organism>
<dbReference type="AlphaFoldDB" id="A0A9D6UYB1"/>
<protein>
    <submittedName>
        <fullName evidence="2">Uncharacterized protein</fullName>
    </submittedName>
</protein>
<evidence type="ECO:0000313" key="3">
    <source>
        <dbReference type="Proteomes" id="UP000807825"/>
    </source>
</evidence>
<gene>
    <name evidence="2" type="ORF">HY912_04055</name>
</gene>
<sequence length="67" mass="7294">MSVLLLPIKMLGFVAAGFALGVGWKLGSYLVNAVMANESLNDFSEDSGGRCNEGSEREGEPLWKRKF</sequence>
<evidence type="ECO:0000256" key="1">
    <source>
        <dbReference type="SAM" id="MobiDB-lite"/>
    </source>
</evidence>
<reference evidence="2" key="1">
    <citation type="submission" date="2020-07" db="EMBL/GenBank/DDBJ databases">
        <title>Huge and variable diversity of episymbiotic CPR bacteria and DPANN archaea in groundwater ecosystems.</title>
        <authorList>
            <person name="He C.Y."/>
            <person name="Keren R."/>
            <person name="Whittaker M."/>
            <person name="Farag I.F."/>
            <person name="Doudna J."/>
            <person name="Cate J.H.D."/>
            <person name="Banfield J.F."/>
        </authorList>
    </citation>
    <scope>NUCLEOTIDE SEQUENCE</scope>
    <source>
        <strain evidence="2">NC_groundwater_1664_Pr3_B-0.1um_52_9</strain>
    </source>
</reference>
<comment type="caution">
    <text evidence="2">The sequence shown here is derived from an EMBL/GenBank/DDBJ whole genome shotgun (WGS) entry which is preliminary data.</text>
</comment>
<feature type="compositionally biased region" description="Basic and acidic residues" evidence="1">
    <location>
        <begin position="53"/>
        <end position="67"/>
    </location>
</feature>